<protein>
    <recommendedName>
        <fullName evidence="2">Ig-like domain-containing protein</fullName>
    </recommendedName>
</protein>
<evidence type="ECO:0000256" key="1">
    <source>
        <dbReference type="SAM" id="SignalP"/>
    </source>
</evidence>
<dbReference type="GeneTree" id="ENSGT00940000161517"/>
<dbReference type="InterPro" id="IPR036179">
    <property type="entry name" value="Ig-like_dom_sf"/>
</dbReference>
<reference evidence="3" key="3">
    <citation type="submission" date="2025-09" db="UniProtKB">
        <authorList>
            <consortium name="Ensembl"/>
        </authorList>
    </citation>
    <scope>IDENTIFICATION</scope>
</reference>
<dbReference type="Gene3D" id="2.60.40.10">
    <property type="entry name" value="Immunoglobulins"/>
    <property type="match status" value="1"/>
</dbReference>
<organism evidence="3 4">
    <name type="scientific">Scleropages formosus</name>
    <name type="common">Asian bonytongue</name>
    <name type="synonym">Osteoglossum formosum</name>
    <dbReference type="NCBI Taxonomy" id="113540"/>
    <lineage>
        <taxon>Eukaryota</taxon>
        <taxon>Metazoa</taxon>
        <taxon>Chordata</taxon>
        <taxon>Craniata</taxon>
        <taxon>Vertebrata</taxon>
        <taxon>Euteleostomi</taxon>
        <taxon>Actinopterygii</taxon>
        <taxon>Neopterygii</taxon>
        <taxon>Teleostei</taxon>
        <taxon>Osteoglossocephala</taxon>
        <taxon>Osteoglossomorpha</taxon>
        <taxon>Osteoglossiformes</taxon>
        <taxon>Osteoglossidae</taxon>
        <taxon>Scleropages</taxon>
    </lineage>
</organism>
<accession>A0A8C9QZW6</accession>
<dbReference type="SMART" id="SM00409">
    <property type="entry name" value="IG"/>
    <property type="match status" value="1"/>
</dbReference>
<dbReference type="InterPro" id="IPR007110">
    <property type="entry name" value="Ig-like_dom"/>
</dbReference>
<dbReference type="SUPFAM" id="SSF48726">
    <property type="entry name" value="Immunoglobulin"/>
    <property type="match status" value="1"/>
</dbReference>
<dbReference type="Proteomes" id="UP000694397">
    <property type="component" value="Chromosome 1"/>
</dbReference>
<feature type="domain" description="Ig-like" evidence="2">
    <location>
        <begin position="19"/>
        <end position="121"/>
    </location>
</feature>
<feature type="chain" id="PRO_5034754723" description="Ig-like domain-containing protein" evidence="1">
    <location>
        <begin position="21"/>
        <end position="130"/>
    </location>
</feature>
<dbReference type="InterPro" id="IPR013783">
    <property type="entry name" value="Ig-like_fold"/>
</dbReference>
<dbReference type="InterPro" id="IPR003599">
    <property type="entry name" value="Ig_sub"/>
</dbReference>
<dbReference type="AlphaFoldDB" id="A0A8C9QZW6"/>
<reference evidence="3" key="2">
    <citation type="submission" date="2025-08" db="UniProtKB">
        <authorList>
            <consortium name="Ensembl"/>
        </authorList>
    </citation>
    <scope>IDENTIFICATION</scope>
</reference>
<dbReference type="OrthoDB" id="9945861at2759"/>
<dbReference type="PANTHER" id="PTHR23267">
    <property type="entry name" value="IMMUNOGLOBULIN LIGHT CHAIN"/>
    <property type="match status" value="1"/>
</dbReference>
<name>A0A8C9QZW6_SCLFO</name>
<evidence type="ECO:0000259" key="2">
    <source>
        <dbReference type="PROSITE" id="PS50835"/>
    </source>
</evidence>
<dbReference type="Pfam" id="PF07686">
    <property type="entry name" value="V-set"/>
    <property type="match status" value="1"/>
</dbReference>
<proteinExistence type="predicted"/>
<keyword evidence="1" id="KW-0732">Signal</keyword>
<dbReference type="InterPro" id="IPR013106">
    <property type="entry name" value="Ig_V-set"/>
</dbReference>
<feature type="signal peptide" evidence="1">
    <location>
        <begin position="1"/>
        <end position="20"/>
    </location>
</feature>
<dbReference type="PROSITE" id="PS50835">
    <property type="entry name" value="IG_LIKE"/>
    <property type="match status" value="1"/>
</dbReference>
<sequence length="130" mass="13869">MTNLVQVTTLLLMVLSGLEAIVLLTQEKSMSVSLGANVKISCTVSSGSWIISWYQQKPGGAPQFLLADSNRASGLPSRFTYSESGSNEYLHINGVKAEDTAVYYCSCAGCESAHSDSLLLDACTKTDYGT</sequence>
<dbReference type="InterPro" id="IPR050150">
    <property type="entry name" value="IgV_Light_Chain"/>
</dbReference>
<keyword evidence="4" id="KW-1185">Reference proteome</keyword>
<dbReference type="SMART" id="SM00406">
    <property type="entry name" value="IGv"/>
    <property type="match status" value="1"/>
</dbReference>
<evidence type="ECO:0000313" key="3">
    <source>
        <dbReference type="Ensembl" id="ENSSFOP00015005911.2"/>
    </source>
</evidence>
<reference evidence="3 4" key="1">
    <citation type="submission" date="2019-04" db="EMBL/GenBank/DDBJ databases">
        <authorList>
            <consortium name="Wellcome Sanger Institute Data Sharing"/>
        </authorList>
    </citation>
    <scope>NUCLEOTIDE SEQUENCE [LARGE SCALE GENOMIC DNA]</scope>
</reference>
<evidence type="ECO:0000313" key="4">
    <source>
        <dbReference type="Proteomes" id="UP000694397"/>
    </source>
</evidence>
<dbReference type="Ensembl" id="ENSSFOT00015006008.2">
    <property type="protein sequence ID" value="ENSSFOP00015005911.2"/>
    <property type="gene ID" value="ENSSFOG00015003857.2"/>
</dbReference>